<dbReference type="SUPFAM" id="SSF50630">
    <property type="entry name" value="Acid proteases"/>
    <property type="match status" value="1"/>
</dbReference>
<dbReference type="GO" id="GO:0004190">
    <property type="term" value="F:aspartic-type endopeptidase activity"/>
    <property type="evidence" value="ECO:0007669"/>
    <property type="project" value="InterPro"/>
</dbReference>
<dbReference type="Proteomes" id="UP000186513">
    <property type="component" value="Unassembled WGS sequence"/>
</dbReference>
<dbReference type="NCBIfam" id="TIGR02281">
    <property type="entry name" value="clan_AA_DTGA"/>
    <property type="match status" value="1"/>
</dbReference>
<protein>
    <submittedName>
        <fullName evidence="2">Aspartyl protease family protein</fullName>
    </submittedName>
</protein>
<dbReference type="GO" id="GO:0006508">
    <property type="term" value="P:proteolysis"/>
    <property type="evidence" value="ECO:0007669"/>
    <property type="project" value="UniProtKB-KW"/>
</dbReference>
<feature type="signal peptide" evidence="1">
    <location>
        <begin position="1"/>
        <end position="25"/>
    </location>
</feature>
<dbReference type="STRING" id="1121279.SAMN02745887_02316"/>
<accession>A0A1K2HKS4</accession>
<keyword evidence="2" id="KW-0645">Protease</keyword>
<dbReference type="InterPro" id="IPR001969">
    <property type="entry name" value="Aspartic_peptidase_AS"/>
</dbReference>
<evidence type="ECO:0000256" key="1">
    <source>
        <dbReference type="SAM" id="SignalP"/>
    </source>
</evidence>
<name>A0A1K2HKS4_9NEIS</name>
<gene>
    <name evidence="2" type="ORF">SAMN02745887_02316</name>
</gene>
<dbReference type="Gene3D" id="2.40.70.10">
    <property type="entry name" value="Acid Proteases"/>
    <property type="match status" value="1"/>
</dbReference>
<dbReference type="InterPro" id="IPR034122">
    <property type="entry name" value="Retropepsin-like_bacterial"/>
</dbReference>
<dbReference type="OrthoDB" id="185963at2"/>
<dbReference type="PROSITE" id="PS00141">
    <property type="entry name" value="ASP_PROTEASE"/>
    <property type="match status" value="1"/>
</dbReference>
<keyword evidence="1" id="KW-0732">Signal</keyword>
<dbReference type="EMBL" id="FPKR01000008">
    <property type="protein sequence ID" value="SFZ77285.1"/>
    <property type="molecule type" value="Genomic_DNA"/>
</dbReference>
<evidence type="ECO:0000313" key="2">
    <source>
        <dbReference type="EMBL" id="SFZ77285.1"/>
    </source>
</evidence>
<evidence type="ECO:0000313" key="3">
    <source>
        <dbReference type="Proteomes" id="UP000186513"/>
    </source>
</evidence>
<keyword evidence="2" id="KW-0378">Hydrolase</keyword>
<dbReference type="Pfam" id="PF13975">
    <property type="entry name" value="gag-asp_proteas"/>
    <property type="match status" value="1"/>
</dbReference>
<dbReference type="AlphaFoldDB" id="A0A1K2HKS4"/>
<dbReference type="InterPro" id="IPR021109">
    <property type="entry name" value="Peptidase_aspartic_dom_sf"/>
</dbReference>
<dbReference type="InterPro" id="IPR011969">
    <property type="entry name" value="Clan_AA_Asp_peptidase_C"/>
</dbReference>
<feature type="chain" id="PRO_5013380938" evidence="1">
    <location>
        <begin position="26"/>
        <end position="221"/>
    </location>
</feature>
<reference evidence="2 3" key="1">
    <citation type="submission" date="2016-11" db="EMBL/GenBank/DDBJ databases">
        <authorList>
            <person name="Jaros S."/>
            <person name="Januszkiewicz K."/>
            <person name="Wedrychowicz H."/>
        </authorList>
    </citation>
    <scope>NUCLEOTIDE SEQUENCE [LARGE SCALE GENOMIC DNA]</scope>
    <source>
        <strain evidence="2 3">DSM 18899</strain>
    </source>
</reference>
<organism evidence="2 3">
    <name type="scientific">Chitinimonas taiwanensis DSM 18899</name>
    <dbReference type="NCBI Taxonomy" id="1121279"/>
    <lineage>
        <taxon>Bacteria</taxon>
        <taxon>Pseudomonadati</taxon>
        <taxon>Pseudomonadota</taxon>
        <taxon>Betaproteobacteria</taxon>
        <taxon>Neisseriales</taxon>
        <taxon>Chitinibacteraceae</taxon>
        <taxon>Chitinimonas</taxon>
    </lineage>
</organism>
<sequence length="221" mass="23272">MASWRAKVRKLIRGALALSLLCAQAAEPVLLATMGNKASVSFGDKPVTLSVGQSREGVKLVSVAPDSAVFEADGKRRQVRLGQGFFAPGGGEGQASGSANSATLFSVGHGHFMANISSGQGTVRGIIDTGASFLSLSTPQAAQLGLRIDRSNPILLSTAQGRKVSWRGKANSLKIEGITLYEVDVVVSEGNFPEVPLIGMSVLNRLQMQRDGDTMTLKKKF</sequence>
<proteinExistence type="predicted"/>
<dbReference type="CDD" id="cd05483">
    <property type="entry name" value="retropepsin_like_bacteria"/>
    <property type="match status" value="1"/>
</dbReference>
<keyword evidence="3" id="KW-1185">Reference proteome</keyword>